<organism evidence="3">
    <name type="scientific">marine metagenome</name>
    <dbReference type="NCBI Taxonomy" id="408172"/>
    <lineage>
        <taxon>unclassified sequences</taxon>
        <taxon>metagenomes</taxon>
        <taxon>ecological metagenomes</taxon>
    </lineage>
</organism>
<dbReference type="InterPro" id="IPR042099">
    <property type="entry name" value="ANL_N_sf"/>
</dbReference>
<dbReference type="InterPro" id="IPR025110">
    <property type="entry name" value="AMP-bd_C"/>
</dbReference>
<dbReference type="Pfam" id="PF00501">
    <property type="entry name" value="AMP-binding"/>
    <property type="match status" value="1"/>
</dbReference>
<proteinExistence type="predicted"/>
<gene>
    <name evidence="3" type="ORF">METZ01_LOCUS47947</name>
</gene>
<sequence>MYPGYFAADAPDHPAAINAATNEVLTYGRLDARSNQLAQLFYERGLRRNDHIAIFMENNLRFFEVAWAALRSGLYITTINRYLTAEEAAYIVDDSGARALVSSQAMNTAAAELGSLIPDCPTLLMTDGSIEGWGSYEEQIDAYPDTPIDEQWQGGSMLYSSGTTGRPKGILRALPEIKVTDIEPTAPGIGSVYGFDRETIYLSPAPLYHAAPFGFTTGVQRLGGTVVVMPRFDALDALRYIEEFQVTHSQWVPTMFVRMLKLSDTERSRYQLGSHRVAVHAAAPCPVDVKRRMIEWWGPILEEYYAGTEGNGSTAIGSKEWLEHPGSVGRSRSGVLHVCDEDGKELPPGESGVIYFEQPVMSFSYHNAPQKTREAQHPEYPNWSALGDVGYLDDEGYLYLTDRKSFMIISGGVNIYPQEIENALVMHPSVIDVAVFGVPNDDFGEEVKAIIQLADEVEGNESTAEDLLEYSREHLANYMVPRSIEFIEEMPRLPTGKLYKRLLRDKYWGKHDSRIV</sequence>
<name>A0A381S1R4_9ZZZZ</name>
<dbReference type="InterPro" id="IPR045851">
    <property type="entry name" value="AMP-bd_C_sf"/>
</dbReference>
<evidence type="ECO:0000259" key="2">
    <source>
        <dbReference type="Pfam" id="PF13193"/>
    </source>
</evidence>
<dbReference type="Pfam" id="PF13193">
    <property type="entry name" value="AMP-binding_C"/>
    <property type="match status" value="1"/>
</dbReference>
<feature type="domain" description="AMP-binding enzyme C-terminal" evidence="2">
    <location>
        <begin position="419"/>
        <end position="497"/>
    </location>
</feature>
<evidence type="ECO:0008006" key="4">
    <source>
        <dbReference type="Google" id="ProtNLM"/>
    </source>
</evidence>
<dbReference type="EMBL" id="UINC01002293">
    <property type="protein sequence ID" value="SUZ95093.1"/>
    <property type="molecule type" value="Genomic_DNA"/>
</dbReference>
<dbReference type="Gene3D" id="3.40.50.12780">
    <property type="entry name" value="N-terminal domain of ligase-like"/>
    <property type="match status" value="1"/>
</dbReference>
<reference evidence="3" key="1">
    <citation type="submission" date="2018-05" db="EMBL/GenBank/DDBJ databases">
        <authorList>
            <person name="Lanie J.A."/>
            <person name="Ng W.-L."/>
            <person name="Kazmierczak K.M."/>
            <person name="Andrzejewski T.M."/>
            <person name="Davidsen T.M."/>
            <person name="Wayne K.J."/>
            <person name="Tettelin H."/>
            <person name="Glass J.I."/>
            <person name="Rusch D."/>
            <person name="Podicherti R."/>
            <person name="Tsui H.-C.T."/>
            <person name="Winkler M.E."/>
        </authorList>
    </citation>
    <scope>NUCLEOTIDE SEQUENCE</scope>
</reference>
<dbReference type="InterPro" id="IPR000873">
    <property type="entry name" value="AMP-dep_synth/lig_dom"/>
</dbReference>
<dbReference type="PANTHER" id="PTHR24096:SF323">
    <property type="entry name" value="BLR3536 PROTEIN"/>
    <property type="match status" value="1"/>
</dbReference>
<dbReference type="PANTHER" id="PTHR24096">
    <property type="entry name" value="LONG-CHAIN-FATTY-ACID--COA LIGASE"/>
    <property type="match status" value="1"/>
</dbReference>
<evidence type="ECO:0000313" key="3">
    <source>
        <dbReference type="EMBL" id="SUZ95093.1"/>
    </source>
</evidence>
<dbReference type="PROSITE" id="PS00455">
    <property type="entry name" value="AMP_BINDING"/>
    <property type="match status" value="1"/>
</dbReference>
<dbReference type="SUPFAM" id="SSF56801">
    <property type="entry name" value="Acetyl-CoA synthetase-like"/>
    <property type="match status" value="1"/>
</dbReference>
<dbReference type="GO" id="GO:0016405">
    <property type="term" value="F:CoA-ligase activity"/>
    <property type="evidence" value="ECO:0007669"/>
    <property type="project" value="TreeGrafter"/>
</dbReference>
<accession>A0A381S1R4</accession>
<protein>
    <recommendedName>
        <fullName evidence="4">AMP-dependent synthetase/ligase domain-containing protein</fullName>
    </recommendedName>
</protein>
<dbReference type="InterPro" id="IPR020845">
    <property type="entry name" value="AMP-binding_CS"/>
</dbReference>
<feature type="domain" description="AMP-dependent synthetase/ligase" evidence="1">
    <location>
        <begin position="7"/>
        <end position="364"/>
    </location>
</feature>
<evidence type="ECO:0000259" key="1">
    <source>
        <dbReference type="Pfam" id="PF00501"/>
    </source>
</evidence>
<dbReference type="Gene3D" id="3.30.300.30">
    <property type="match status" value="1"/>
</dbReference>
<dbReference type="AlphaFoldDB" id="A0A381S1R4"/>